<dbReference type="Proteomes" id="UP000765509">
    <property type="component" value="Unassembled WGS sequence"/>
</dbReference>
<protein>
    <submittedName>
        <fullName evidence="2">Uncharacterized protein</fullName>
    </submittedName>
</protein>
<accession>A0A9Q3C5E9</accession>
<dbReference type="EMBL" id="AVOT02004758">
    <property type="protein sequence ID" value="MBW0477288.1"/>
    <property type="molecule type" value="Genomic_DNA"/>
</dbReference>
<gene>
    <name evidence="2" type="ORF">O181_017003</name>
</gene>
<proteinExistence type="predicted"/>
<sequence length="108" mass="12112">MESADGHWIMSKETAYDPEVAAKITIHFLQIDRKKNFRFSKWAPESGTPDSGHTYSEGTETPILGTSSSEWNNELLNAVMNTYSKHKNVAYCCNSFNKSKGAHKLNPS</sequence>
<feature type="region of interest" description="Disordered" evidence="1">
    <location>
        <begin position="42"/>
        <end position="64"/>
    </location>
</feature>
<organism evidence="2 3">
    <name type="scientific">Austropuccinia psidii MF-1</name>
    <dbReference type="NCBI Taxonomy" id="1389203"/>
    <lineage>
        <taxon>Eukaryota</taxon>
        <taxon>Fungi</taxon>
        <taxon>Dikarya</taxon>
        <taxon>Basidiomycota</taxon>
        <taxon>Pucciniomycotina</taxon>
        <taxon>Pucciniomycetes</taxon>
        <taxon>Pucciniales</taxon>
        <taxon>Sphaerophragmiaceae</taxon>
        <taxon>Austropuccinia</taxon>
    </lineage>
</organism>
<evidence type="ECO:0000313" key="2">
    <source>
        <dbReference type="EMBL" id="MBW0477288.1"/>
    </source>
</evidence>
<reference evidence="2" key="1">
    <citation type="submission" date="2021-03" db="EMBL/GenBank/DDBJ databases">
        <title>Draft genome sequence of rust myrtle Austropuccinia psidii MF-1, a brazilian biotype.</title>
        <authorList>
            <person name="Quecine M.C."/>
            <person name="Pachon D.M.R."/>
            <person name="Bonatelli M.L."/>
            <person name="Correr F.H."/>
            <person name="Franceschini L.M."/>
            <person name="Leite T.F."/>
            <person name="Margarido G.R.A."/>
            <person name="Almeida C.A."/>
            <person name="Ferrarezi J.A."/>
            <person name="Labate C.A."/>
        </authorList>
    </citation>
    <scope>NUCLEOTIDE SEQUENCE</scope>
    <source>
        <strain evidence="2">MF-1</strain>
    </source>
</reference>
<name>A0A9Q3C5E9_9BASI</name>
<evidence type="ECO:0000256" key="1">
    <source>
        <dbReference type="SAM" id="MobiDB-lite"/>
    </source>
</evidence>
<dbReference type="AlphaFoldDB" id="A0A9Q3C5E9"/>
<keyword evidence="3" id="KW-1185">Reference proteome</keyword>
<evidence type="ECO:0000313" key="3">
    <source>
        <dbReference type="Proteomes" id="UP000765509"/>
    </source>
</evidence>
<comment type="caution">
    <text evidence="2">The sequence shown here is derived from an EMBL/GenBank/DDBJ whole genome shotgun (WGS) entry which is preliminary data.</text>
</comment>
<feature type="compositionally biased region" description="Polar residues" evidence="1">
    <location>
        <begin position="48"/>
        <end position="64"/>
    </location>
</feature>